<feature type="transmembrane region" description="Helical" evidence="1">
    <location>
        <begin position="213"/>
        <end position="234"/>
    </location>
</feature>
<keyword evidence="1" id="KW-0472">Membrane</keyword>
<reference evidence="2 3" key="1">
    <citation type="submission" date="2022-04" db="EMBL/GenBank/DDBJ databases">
        <title>Diverse halophilic archaea isolated from saline environments.</title>
        <authorList>
            <person name="Cui H.-L."/>
        </authorList>
    </citation>
    <scope>NUCLEOTIDE SEQUENCE [LARGE SCALE GENOMIC DNA]</scope>
    <source>
        <strain evidence="2 3">XZYJT49</strain>
    </source>
</reference>
<dbReference type="Proteomes" id="UP000830729">
    <property type="component" value="Chromosome"/>
</dbReference>
<feature type="transmembrane region" description="Helical" evidence="1">
    <location>
        <begin position="50"/>
        <end position="69"/>
    </location>
</feature>
<organism evidence="2 3">
    <name type="scientific">Halorussus limi</name>
    <dbReference type="NCBI Taxonomy" id="2938695"/>
    <lineage>
        <taxon>Archaea</taxon>
        <taxon>Methanobacteriati</taxon>
        <taxon>Methanobacteriota</taxon>
        <taxon>Stenosarchaea group</taxon>
        <taxon>Halobacteria</taxon>
        <taxon>Halobacteriales</taxon>
        <taxon>Haladaptataceae</taxon>
        <taxon>Halorussus</taxon>
    </lineage>
</organism>
<gene>
    <name evidence="2" type="ORF">M0R89_09185</name>
</gene>
<dbReference type="EMBL" id="CP096659">
    <property type="protein sequence ID" value="UPV72721.1"/>
    <property type="molecule type" value="Genomic_DNA"/>
</dbReference>
<keyword evidence="3" id="KW-1185">Reference proteome</keyword>
<dbReference type="AlphaFoldDB" id="A0A8U0HPD2"/>
<proteinExistence type="predicted"/>
<evidence type="ECO:0000256" key="1">
    <source>
        <dbReference type="SAM" id="Phobius"/>
    </source>
</evidence>
<dbReference type="KEGG" id="halx:M0R89_09185"/>
<keyword evidence="1" id="KW-0812">Transmembrane</keyword>
<keyword evidence="1" id="KW-1133">Transmembrane helix</keyword>
<accession>A0A8U0HPD2</accession>
<evidence type="ECO:0000313" key="2">
    <source>
        <dbReference type="EMBL" id="UPV72721.1"/>
    </source>
</evidence>
<sequence>MDGNESDYEIAVQDSDATVPALQELTEEAEETLTYQIDTITDIDDKALRIYRANILLLSVVIGALSIAVKNSIPDLSYFVSLNTGSGILLLLISIASAGVTYTSSDLLIGIQKSAIADTLREDYNKKDLLLRLSKGYGKWIDSNDAVIEKNGELITYTILLSVDALAFLSSGVFLAAVHMQELHLLSIRLILVVILPLSLLAIKLSVFPSTSIIWYTGGIVLLTGIVLGGILYIQQLQLLLIQSLSIVSRHSRFITDTLLWMLIAIVLAMSNYWIYNMDY</sequence>
<protein>
    <submittedName>
        <fullName evidence="2">Uncharacterized protein</fullName>
    </submittedName>
</protein>
<name>A0A8U0HPD2_9EURY</name>
<evidence type="ECO:0000313" key="3">
    <source>
        <dbReference type="Proteomes" id="UP000830729"/>
    </source>
</evidence>
<feature type="transmembrane region" description="Helical" evidence="1">
    <location>
        <begin position="254"/>
        <end position="276"/>
    </location>
</feature>
<feature type="transmembrane region" description="Helical" evidence="1">
    <location>
        <begin position="190"/>
        <end position="207"/>
    </location>
</feature>
<dbReference type="RefSeq" id="WP_248648781.1">
    <property type="nucleotide sequence ID" value="NZ_CP096659.1"/>
</dbReference>
<dbReference type="GeneID" id="72185370"/>
<feature type="transmembrane region" description="Helical" evidence="1">
    <location>
        <begin position="154"/>
        <end position="178"/>
    </location>
</feature>